<reference evidence="1" key="1">
    <citation type="submission" date="2019-12" db="EMBL/GenBank/DDBJ databases">
        <title>Genome sequencing and annotation of Brassica cretica.</title>
        <authorList>
            <person name="Studholme D.J."/>
            <person name="Sarris P.F."/>
        </authorList>
    </citation>
    <scope>NUCLEOTIDE SEQUENCE</scope>
    <source>
        <strain evidence="1">PFS-102/07</strain>
        <tissue evidence="1">Leaf</tissue>
    </source>
</reference>
<dbReference type="EMBL" id="QGKY02000164">
    <property type="protein sequence ID" value="KAF2592951.1"/>
    <property type="molecule type" value="Genomic_DNA"/>
</dbReference>
<dbReference type="AlphaFoldDB" id="A0A8S9KGI4"/>
<gene>
    <name evidence="1" type="ORF">F2Q70_00042593</name>
</gene>
<sequence>MRCSAAKSGVRRTGCHKIFPYITPNIDPVAPYLKSVGLCLLMDVNHPPPCLELQDLK</sequence>
<proteinExistence type="predicted"/>
<evidence type="ECO:0000313" key="1">
    <source>
        <dbReference type="EMBL" id="KAF2592951.1"/>
    </source>
</evidence>
<protein>
    <submittedName>
        <fullName evidence="1">Uncharacterized protein</fullName>
    </submittedName>
</protein>
<accession>A0A8S9KGI4</accession>
<comment type="caution">
    <text evidence="1">The sequence shown here is derived from an EMBL/GenBank/DDBJ whole genome shotgun (WGS) entry which is preliminary data.</text>
</comment>
<name>A0A8S9KGI4_BRACR</name>
<organism evidence="1">
    <name type="scientific">Brassica cretica</name>
    <name type="common">Mustard</name>
    <dbReference type="NCBI Taxonomy" id="69181"/>
    <lineage>
        <taxon>Eukaryota</taxon>
        <taxon>Viridiplantae</taxon>
        <taxon>Streptophyta</taxon>
        <taxon>Embryophyta</taxon>
        <taxon>Tracheophyta</taxon>
        <taxon>Spermatophyta</taxon>
        <taxon>Magnoliopsida</taxon>
        <taxon>eudicotyledons</taxon>
        <taxon>Gunneridae</taxon>
        <taxon>Pentapetalae</taxon>
        <taxon>rosids</taxon>
        <taxon>malvids</taxon>
        <taxon>Brassicales</taxon>
        <taxon>Brassicaceae</taxon>
        <taxon>Brassiceae</taxon>
        <taxon>Brassica</taxon>
    </lineage>
</organism>